<sequence length="461" mass="51264">MPLVEGYSSTSESEGDQIEEIETLDKGNGQKVENSGVLILNKVADPTSSVSVGIERKRHNLSKSNLKAKRSKRKGKGPWAKWDSSSDSNDDAGLGEDYVSDLVAPELDATEVPIDNEQSTFHGKAQKDYLGRGILHPPADVGVEFDKEPLSFKCYLPKKIIHRYEGHKGGVTALHFIPKSAHLFASGGNDNTVRLWDMYHDRGLLRDYCGHSKPIRDISFSPSGAQLASSSYDGSVKIWDTETGDVKHRILPHAIPNCISFHPINGNELIVGLSNSEIKHYDLRTSGKNAVIQTYDHHTSAVNALKYFPDGSKFISSSDDKTVRIWDNQINIPIKQIADTSQYSMPWLQVHPEKNYFASQCMDNSIQVFSMKPKYKRHPKKTFKGHMVTGFNIKLDISPDGKYLTSGDAKGKLYIWDWKTAKILKTLNVPAEDALTNVAWSPQETSKVICGGTNGRISLFD</sequence>
<feature type="region of interest" description="Disordered" evidence="10">
    <location>
        <begin position="1"/>
        <end position="30"/>
    </location>
</feature>
<dbReference type="GO" id="GO:0003729">
    <property type="term" value="F:mRNA binding"/>
    <property type="evidence" value="ECO:0007669"/>
    <property type="project" value="TreeGrafter"/>
</dbReference>
<dbReference type="InterPro" id="IPR019775">
    <property type="entry name" value="WD40_repeat_CS"/>
</dbReference>
<keyword evidence="6" id="KW-0508">mRNA splicing</keyword>
<organism evidence="11 12">
    <name type="scientific">Eremothecium sinecaudum</name>
    <dbReference type="NCBI Taxonomy" id="45286"/>
    <lineage>
        <taxon>Eukaryota</taxon>
        <taxon>Fungi</taxon>
        <taxon>Dikarya</taxon>
        <taxon>Ascomycota</taxon>
        <taxon>Saccharomycotina</taxon>
        <taxon>Saccharomycetes</taxon>
        <taxon>Saccharomycetales</taxon>
        <taxon>Saccharomycetaceae</taxon>
        <taxon>Eremothecium</taxon>
    </lineage>
</organism>
<keyword evidence="12" id="KW-1185">Reference proteome</keyword>
<evidence type="ECO:0000256" key="8">
    <source>
        <dbReference type="ARBA" id="ARBA00068146"/>
    </source>
</evidence>
<dbReference type="PROSITE" id="PS50082">
    <property type="entry name" value="WD_REPEATS_2"/>
    <property type="match status" value="4"/>
</dbReference>
<dbReference type="RefSeq" id="XP_017989940.1">
    <property type="nucleotide sequence ID" value="XM_018134451.1"/>
</dbReference>
<keyword evidence="3" id="KW-0507">mRNA processing</keyword>
<evidence type="ECO:0000313" key="12">
    <source>
        <dbReference type="Proteomes" id="UP000243052"/>
    </source>
</evidence>
<dbReference type="SUPFAM" id="SSF50978">
    <property type="entry name" value="WD40 repeat-like"/>
    <property type="match status" value="1"/>
</dbReference>
<dbReference type="InterPro" id="IPR020472">
    <property type="entry name" value="WD40_PAC1"/>
</dbReference>
<dbReference type="GeneID" id="28726321"/>
<dbReference type="Proteomes" id="UP000243052">
    <property type="component" value="Chromosome viii"/>
</dbReference>
<evidence type="ECO:0000256" key="2">
    <source>
        <dbReference type="ARBA" id="ARBA00022574"/>
    </source>
</evidence>
<dbReference type="PANTHER" id="PTHR43979:SF1">
    <property type="entry name" value="PRE-MRNA-PROCESSING FACTOR 17"/>
    <property type="match status" value="1"/>
</dbReference>
<dbReference type="InterPro" id="IPR032847">
    <property type="entry name" value="PRPF17"/>
</dbReference>
<dbReference type="PROSITE" id="PS00678">
    <property type="entry name" value="WD_REPEATS_1"/>
    <property type="match status" value="1"/>
</dbReference>
<evidence type="ECO:0000256" key="5">
    <source>
        <dbReference type="ARBA" id="ARBA00022737"/>
    </source>
</evidence>
<dbReference type="GO" id="GO:0000398">
    <property type="term" value="P:mRNA splicing, via spliceosome"/>
    <property type="evidence" value="ECO:0007669"/>
    <property type="project" value="InterPro"/>
</dbReference>
<feature type="compositionally biased region" description="Acidic residues" evidence="10">
    <location>
        <begin position="13"/>
        <end position="22"/>
    </location>
</feature>
<keyword evidence="4" id="KW-0747">Spliceosome</keyword>
<feature type="repeat" description="WD" evidence="9">
    <location>
        <begin position="164"/>
        <end position="198"/>
    </location>
</feature>
<dbReference type="FunFam" id="2.130.10.10:FF:000034">
    <property type="entry name" value="Pre-mRNA-processing factor 17, putative"/>
    <property type="match status" value="1"/>
</dbReference>
<dbReference type="InterPro" id="IPR001680">
    <property type="entry name" value="WD40_rpt"/>
</dbReference>
<feature type="region of interest" description="Disordered" evidence="10">
    <location>
        <begin position="47"/>
        <end position="94"/>
    </location>
</feature>
<accession>A0A0X8HWX0</accession>
<gene>
    <name evidence="11" type="ORF">AW171_hschr85015</name>
</gene>
<evidence type="ECO:0000256" key="10">
    <source>
        <dbReference type="SAM" id="MobiDB-lite"/>
    </source>
</evidence>
<dbReference type="GO" id="GO:0071013">
    <property type="term" value="C:catalytic step 2 spliceosome"/>
    <property type="evidence" value="ECO:0007669"/>
    <property type="project" value="InterPro"/>
</dbReference>
<reference evidence="11 12" key="1">
    <citation type="submission" date="2016-01" db="EMBL/GenBank/DDBJ databases">
        <title>Genome sequence of the yeast Holleya sinecauda.</title>
        <authorList>
            <person name="Dietrich F.S."/>
        </authorList>
    </citation>
    <scope>NUCLEOTIDE SEQUENCE [LARGE SCALE GENOMIC DNA]</scope>
    <source>
        <strain evidence="11 12">ATCC 58844</strain>
    </source>
</reference>
<proteinExistence type="predicted"/>
<evidence type="ECO:0000256" key="6">
    <source>
        <dbReference type="ARBA" id="ARBA00023187"/>
    </source>
</evidence>
<feature type="repeat" description="WD" evidence="9">
    <location>
        <begin position="208"/>
        <end position="249"/>
    </location>
</feature>
<evidence type="ECO:0000256" key="3">
    <source>
        <dbReference type="ARBA" id="ARBA00022664"/>
    </source>
</evidence>
<keyword evidence="2 9" id="KW-0853">WD repeat</keyword>
<dbReference type="CDD" id="cd00200">
    <property type="entry name" value="WD40"/>
    <property type="match status" value="1"/>
</dbReference>
<evidence type="ECO:0000256" key="7">
    <source>
        <dbReference type="ARBA" id="ARBA00023242"/>
    </source>
</evidence>
<name>A0A0X8HWX0_9SACH</name>
<dbReference type="Pfam" id="PF00400">
    <property type="entry name" value="WD40"/>
    <property type="match status" value="4"/>
</dbReference>
<dbReference type="PROSITE" id="PS50294">
    <property type="entry name" value="WD_REPEATS_REGION"/>
    <property type="match status" value="3"/>
</dbReference>
<dbReference type="OrthoDB" id="10257301at2759"/>
<feature type="repeat" description="WD" evidence="9">
    <location>
        <begin position="395"/>
        <end position="426"/>
    </location>
</feature>
<dbReference type="PANTHER" id="PTHR43979">
    <property type="entry name" value="PRE-MRNA-PROCESSING FACTOR 17"/>
    <property type="match status" value="1"/>
</dbReference>
<evidence type="ECO:0000313" key="11">
    <source>
        <dbReference type="EMBL" id="AMD22944.1"/>
    </source>
</evidence>
<keyword evidence="5" id="KW-0677">Repeat</keyword>
<dbReference type="SMART" id="SM00320">
    <property type="entry name" value="WD40"/>
    <property type="match status" value="7"/>
</dbReference>
<protein>
    <recommendedName>
        <fullName evidence="8">Pre-mRNA-processing factor 17</fullName>
    </recommendedName>
</protein>
<feature type="compositionally biased region" description="Basic residues" evidence="10">
    <location>
        <begin position="56"/>
        <end position="76"/>
    </location>
</feature>
<dbReference type="EMBL" id="CP014248">
    <property type="protein sequence ID" value="AMD22944.1"/>
    <property type="molecule type" value="Genomic_DNA"/>
</dbReference>
<dbReference type="AlphaFoldDB" id="A0A0X8HWX0"/>
<dbReference type="InterPro" id="IPR036322">
    <property type="entry name" value="WD40_repeat_dom_sf"/>
</dbReference>
<dbReference type="PRINTS" id="PR00320">
    <property type="entry name" value="GPROTEINBRPT"/>
</dbReference>
<evidence type="ECO:0000256" key="9">
    <source>
        <dbReference type="PROSITE-ProRule" id="PRU00221"/>
    </source>
</evidence>
<dbReference type="STRING" id="45286.A0A0X8HWX0"/>
<dbReference type="InterPro" id="IPR015943">
    <property type="entry name" value="WD40/YVTN_repeat-like_dom_sf"/>
</dbReference>
<keyword evidence="7" id="KW-0539">Nucleus</keyword>
<feature type="repeat" description="WD" evidence="9">
    <location>
        <begin position="295"/>
        <end position="327"/>
    </location>
</feature>
<evidence type="ECO:0000256" key="4">
    <source>
        <dbReference type="ARBA" id="ARBA00022728"/>
    </source>
</evidence>
<evidence type="ECO:0000256" key="1">
    <source>
        <dbReference type="ARBA" id="ARBA00004123"/>
    </source>
</evidence>
<comment type="subcellular location">
    <subcellularLocation>
        <location evidence="1">Nucleus</location>
    </subcellularLocation>
</comment>
<dbReference type="Gene3D" id="2.130.10.10">
    <property type="entry name" value="YVTN repeat-like/Quinoprotein amine dehydrogenase"/>
    <property type="match status" value="1"/>
</dbReference>